<dbReference type="SUPFAM" id="SSF54791">
    <property type="entry name" value="Eukaryotic type KH-domain (KH-domain type I)"/>
    <property type="match status" value="1"/>
</dbReference>
<gene>
    <name evidence="12" type="ORF">CHS0354_021773</name>
</gene>
<evidence type="ECO:0000256" key="7">
    <source>
        <dbReference type="PROSITE-ProRule" id="PRU00117"/>
    </source>
</evidence>
<dbReference type="EC" id="3.6.4.13" evidence="1"/>
<keyword evidence="7" id="KW-0694">RNA-binding</keyword>
<dbReference type="GO" id="GO:0003724">
    <property type="term" value="F:RNA helicase activity"/>
    <property type="evidence" value="ECO:0007669"/>
    <property type="project" value="UniProtKB-EC"/>
</dbReference>
<dbReference type="Pfam" id="PF00271">
    <property type="entry name" value="Helicase_C"/>
    <property type="match status" value="1"/>
</dbReference>
<reference evidence="12" key="3">
    <citation type="submission" date="2023-05" db="EMBL/GenBank/DDBJ databases">
        <authorList>
            <person name="Smith C.H."/>
        </authorList>
    </citation>
    <scope>NUCLEOTIDE SEQUENCE</scope>
    <source>
        <strain evidence="12">CHS0354</strain>
        <tissue evidence="12">Mantle</tissue>
    </source>
</reference>
<name>A0AAE0S4C5_9BIVA</name>
<evidence type="ECO:0000256" key="9">
    <source>
        <dbReference type="SAM" id="MobiDB-lite"/>
    </source>
</evidence>
<dbReference type="SMART" id="SM00487">
    <property type="entry name" value="DEXDc"/>
    <property type="match status" value="1"/>
</dbReference>
<dbReference type="SMART" id="SM00490">
    <property type="entry name" value="HELICc"/>
    <property type="match status" value="1"/>
</dbReference>
<dbReference type="SUPFAM" id="SSF52540">
    <property type="entry name" value="P-loop containing nucleoside triphosphate hydrolases"/>
    <property type="match status" value="1"/>
</dbReference>
<comment type="similarity">
    <text evidence="8">Belongs to the DEAD box helicase family.</text>
</comment>
<dbReference type="InterPro" id="IPR014001">
    <property type="entry name" value="Helicase_ATP-bd"/>
</dbReference>
<dbReference type="InterPro" id="IPR027417">
    <property type="entry name" value="P-loop_NTPase"/>
</dbReference>
<evidence type="ECO:0000313" key="13">
    <source>
        <dbReference type="Proteomes" id="UP001195483"/>
    </source>
</evidence>
<keyword evidence="2 8" id="KW-0547">Nucleotide-binding</keyword>
<dbReference type="PROSITE" id="PS51194">
    <property type="entry name" value="HELICASE_CTER"/>
    <property type="match status" value="1"/>
</dbReference>
<evidence type="ECO:0000256" key="5">
    <source>
        <dbReference type="ARBA" id="ARBA00022840"/>
    </source>
</evidence>
<evidence type="ECO:0000313" key="12">
    <source>
        <dbReference type="EMBL" id="KAK3584899.1"/>
    </source>
</evidence>
<feature type="region of interest" description="Disordered" evidence="9">
    <location>
        <begin position="12"/>
        <end position="137"/>
    </location>
</feature>
<dbReference type="GO" id="GO:0003723">
    <property type="term" value="F:RNA binding"/>
    <property type="evidence" value="ECO:0007669"/>
    <property type="project" value="UniProtKB-UniRule"/>
</dbReference>
<evidence type="ECO:0000259" key="11">
    <source>
        <dbReference type="PROSITE" id="PS51194"/>
    </source>
</evidence>
<dbReference type="EMBL" id="JAEAOA010001326">
    <property type="protein sequence ID" value="KAK3584899.1"/>
    <property type="molecule type" value="Genomic_DNA"/>
</dbReference>
<dbReference type="SMART" id="SM00322">
    <property type="entry name" value="KH"/>
    <property type="match status" value="1"/>
</dbReference>
<dbReference type="InterPro" id="IPR001650">
    <property type="entry name" value="Helicase_C-like"/>
</dbReference>
<dbReference type="AlphaFoldDB" id="A0AAE0S4C5"/>
<dbReference type="Pfam" id="PF00013">
    <property type="entry name" value="KH_1"/>
    <property type="match status" value="1"/>
</dbReference>
<keyword evidence="3 8" id="KW-0378">Hydrolase</keyword>
<evidence type="ECO:0000256" key="1">
    <source>
        <dbReference type="ARBA" id="ARBA00012552"/>
    </source>
</evidence>
<evidence type="ECO:0000256" key="2">
    <source>
        <dbReference type="ARBA" id="ARBA00022741"/>
    </source>
</evidence>
<protein>
    <recommendedName>
        <fullName evidence="1">RNA helicase</fullName>
        <ecNumber evidence="1">3.6.4.13</ecNumber>
    </recommendedName>
</protein>
<dbReference type="Gene3D" id="3.40.50.300">
    <property type="entry name" value="P-loop containing nucleotide triphosphate hydrolases"/>
    <property type="match status" value="2"/>
</dbReference>
<feature type="compositionally biased region" description="Polar residues" evidence="9">
    <location>
        <begin position="124"/>
        <end position="133"/>
    </location>
</feature>
<dbReference type="Proteomes" id="UP001195483">
    <property type="component" value="Unassembled WGS sequence"/>
</dbReference>
<keyword evidence="5 8" id="KW-0067">ATP-binding</keyword>
<dbReference type="InterPro" id="IPR004087">
    <property type="entry name" value="KH_dom"/>
</dbReference>
<evidence type="ECO:0000259" key="10">
    <source>
        <dbReference type="PROSITE" id="PS51192"/>
    </source>
</evidence>
<dbReference type="FunFam" id="3.40.50.300:FF:000079">
    <property type="entry name" value="probable ATP-dependent RNA helicase DDX17"/>
    <property type="match status" value="1"/>
</dbReference>
<feature type="domain" description="Helicase C-terminal" evidence="11">
    <location>
        <begin position="517"/>
        <end position="679"/>
    </location>
</feature>
<dbReference type="GO" id="GO:0005524">
    <property type="term" value="F:ATP binding"/>
    <property type="evidence" value="ECO:0007669"/>
    <property type="project" value="UniProtKB-KW"/>
</dbReference>
<keyword evidence="13" id="KW-1185">Reference proteome</keyword>
<organism evidence="12 13">
    <name type="scientific">Potamilus streckersoni</name>
    <dbReference type="NCBI Taxonomy" id="2493646"/>
    <lineage>
        <taxon>Eukaryota</taxon>
        <taxon>Metazoa</taxon>
        <taxon>Spiralia</taxon>
        <taxon>Lophotrochozoa</taxon>
        <taxon>Mollusca</taxon>
        <taxon>Bivalvia</taxon>
        <taxon>Autobranchia</taxon>
        <taxon>Heteroconchia</taxon>
        <taxon>Palaeoheterodonta</taxon>
        <taxon>Unionida</taxon>
        <taxon>Unionoidea</taxon>
        <taxon>Unionidae</taxon>
        <taxon>Ambleminae</taxon>
        <taxon>Lampsilini</taxon>
        <taxon>Potamilus</taxon>
    </lineage>
</organism>
<feature type="compositionally biased region" description="Basic and acidic residues" evidence="9">
    <location>
        <begin position="100"/>
        <end position="123"/>
    </location>
</feature>
<evidence type="ECO:0000256" key="4">
    <source>
        <dbReference type="ARBA" id="ARBA00022806"/>
    </source>
</evidence>
<accession>A0AAE0S4C5</accession>
<dbReference type="PROSITE" id="PS00039">
    <property type="entry name" value="DEAD_ATP_HELICASE"/>
    <property type="match status" value="1"/>
</dbReference>
<comment type="caution">
    <text evidence="12">The sequence shown here is derived from an EMBL/GenBank/DDBJ whole genome shotgun (WGS) entry which is preliminary data.</text>
</comment>
<keyword evidence="4 8" id="KW-0347">Helicase</keyword>
<dbReference type="FunFam" id="3.40.50.300:FF:000008">
    <property type="entry name" value="ATP-dependent RNA helicase RhlB"/>
    <property type="match status" value="1"/>
</dbReference>
<evidence type="ECO:0000256" key="8">
    <source>
        <dbReference type="RuleBase" id="RU000492"/>
    </source>
</evidence>
<dbReference type="GO" id="GO:0016787">
    <property type="term" value="F:hydrolase activity"/>
    <property type="evidence" value="ECO:0007669"/>
    <property type="project" value="UniProtKB-KW"/>
</dbReference>
<feature type="compositionally biased region" description="Low complexity" evidence="9">
    <location>
        <begin position="46"/>
        <end position="60"/>
    </location>
</feature>
<dbReference type="Pfam" id="PF00270">
    <property type="entry name" value="DEAD"/>
    <property type="match status" value="1"/>
</dbReference>
<dbReference type="Gene3D" id="3.30.1370.10">
    <property type="entry name" value="K Homology domain, type 1"/>
    <property type="match status" value="1"/>
</dbReference>
<evidence type="ECO:0000256" key="3">
    <source>
        <dbReference type="ARBA" id="ARBA00022801"/>
    </source>
</evidence>
<proteinExistence type="inferred from homology"/>
<comment type="catalytic activity">
    <reaction evidence="6">
        <text>ATP + H2O = ADP + phosphate + H(+)</text>
        <dbReference type="Rhea" id="RHEA:13065"/>
        <dbReference type="ChEBI" id="CHEBI:15377"/>
        <dbReference type="ChEBI" id="CHEBI:15378"/>
        <dbReference type="ChEBI" id="CHEBI:30616"/>
        <dbReference type="ChEBI" id="CHEBI:43474"/>
        <dbReference type="ChEBI" id="CHEBI:456216"/>
        <dbReference type="EC" id="3.6.4.13"/>
    </reaction>
</comment>
<feature type="domain" description="Helicase ATP-binding" evidence="10">
    <location>
        <begin position="330"/>
        <end position="505"/>
    </location>
</feature>
<dbReference type="PROSITE" id="PS51192">
    <property type="entry name" value="HELICASE_ATP_BIND_1"/>
    <property type="match status" value="1"/>
</dbReference>
<reference evidence="12" key="2">
    <citation type="journal article" date="2021" name="Genome Biol. Evol.">
        <title>Developing a high-quality reference genome for a parasitic bivalve with doubly uniparental inheritance (Bivalvia: Unionida).</title>
        <authorList>
            <person name="Smith C.H."/>
        </authorList>
    </citation>
    <scope>NUCLEOTIDE SEQUENCE</scope>
    <source>
        <strain evidence="12">CHS0354</strain>
        <tissue evidence="12">Mantle</tissue>
    </source>
</reference>
<reference evidence="12" key="1">
    <citation type="journal article" date="2021" name="Genome Biol. Evol.">
        <title>A High-Quality Reference Genome for a Parasitic Bivalve with Doubly Uniparental Inheritance (Bivalvia: Unionida).</title>
        <authorList>
            <person name="Smith C.H."/>
        </authorList>
    </citation>
    <scope>NUCLEOTIDE SEQUENCE</scope>
    <source>
        <strain evidence="12">CHS0354</strain>
    </source>
</reference>
<dbReference type="InterPro" id="IPR036612">
    <property type="entry name" value="KH_dom_type_1_sf"/>
</dbReference>
<dbReference type="CDD" id="cd18787">
    <property type="entry name" value="SF2_C_DEAD"/>
    <property type="match status" value="1"/>
</dbReference>
<sequence length="706" mass="79327">MKIADWDEEIKTGLKSVPKPHVSTPALPSSTSWAMVAKSRPETTASQFGSSQRSRGSGFRAKSEDDNKLRNRRGNNDDAFGASRGGRGEHRSRGRGRGFGRNDERGTRHTNKENQYRNRDSERSSVMTMSVPSSKVGRIIGKGGAKIRELQELSGARIKIQAEENSEETRIDLIGSEEAQIKAKDLIEELCEMSYGKGHSASTCTNSLRGGGWFSQTSNKEEEMQIDWSMVWALKEANDIKKFKDLPAIKKNFYIEDPNVANIYPEEAEKIRREKNNISVIDLSKDENNTGRIPNPVRTFEEAFQHYPEILDTIYAQKFTEPSPIQCQSWPVLLQGRDLIGIAQTGTGKTLAFLLPAFIHIDGQTVPREERGGPNVLILSPTRELAQQIELEVKKFNYKGIKSVCIYGGGDRKAQVDVVTKGVEIIVATPGRLCDLVRNEIVNVKSVTYLVLDEADRMLDMGFKYDIVKILIDIRPDRQTVMTSATWPPGVRSLGESYLKNPIQVFIGSLDLAAVHSVTQRVEIVEEEDKKKRVFDFIAHEMDPNDKLLVFVGRKGRVDDLSSDMTLKGIRCQSIHGDREQCDREQALDDFKTGLARILIATDIASRGLDVKDITYVFNYDFPRNIEEYVHRVGRTGRAGKTGTSVSLLTRADWGSAKELVNILVEANQEVPKELQLMAERYEVHIEKKRAEKRGRFGHGQGGRVR</sequence>
<dbReference type="InterPro" id="IPR004088">
    <property type="entry name" value="KH_dom_type_1"/>
</dbReference>
<evidence type="ECO:0000256" key="6">
    <source>
        <dbReference type="ARBA" id="ARBA00047984"/>
    </source>
</evidence>
<dbReference type="PROSITE" id="PS50084">
    <property type="entry name" value="KH_TYPE_1"/>
    <property type="match status" value="1"/>
</dbReference>
<dbReference type="InterPro" id="IPR011545">
    <property type="entry name" value="DEAD/DEAH_box_helicase_dom"/>
</dbReference>
<dbReference type="InterPro" id="IPR000629">
    <property type="entry name" value="RNA-helicase_DEAD-box_CS"/>
</dbReference>
<dbReference type="PANTHER" id="PTHR47958">
    <property type="entry name" value="ATP-DEPENDENT RNA HELICASE DBP3"/>
    <property type="match status" value="1"/>
</dbReference>